<dbReference type="AlphaFoldDB" id="A0A1U0THH8"/>
<feature type="compositionally biased region" description="Basic and acidic residues" evidence="1">
    <location>
        <begin position="245"/>
        <end position="256"/>
    </location>
</feature>
<proteinExistence type="predicted"/>
<evidence type="ECO:0000313" key="2">
    <source>
        <dbReference type="EMBL" id="SKL82430.1"/>
    </source>
</evidence>
<accession>A0A1U0THH8</accession>
<gene>
    <name evidence="2" type="ORF">SAMEA2259716_01756</name>
</gene>
<evidence type="ECO:0000256" key="1">
    <source>
        <dbReference type="SAM" id="MobiDB-lite"/>
    </source>
</evidence>
<feature type="region of interest" description="Disordered" evidence="1">
    <location>
        <begin position="245"/>
        <end position="265"/>
    </location>
</feature>
<evidence type="ECO:0000313" key="3">
    <source>
        <dbReference type="Proteomes" id="UP000190074"/>
    </source>
</evidence>
<dbReference type="RefSeq" id="WP_079626514.1">
    <property type="nucleotide sequence ID" value="NZ_FVGW01000002.1"/>
</dbReference>
<dbReference type="EMBL" id="FVGW01000002">
    <property type="protein sequence ID" value="SKL82430.1"/>
    <property type="molecule type" value="Genomic_DNA"/>
</dbReference>
<dbReference type="Proteomes" id="UP000190074">
    <property type="component" value="Unassembled WGS sequence"/>
</dbReference>
<reference evidence="2 3" key="1">
    <citation type="submission" date="2016-11" db="EMBL/GenBank/DDBJ databases">
        <authorList>
            <consortium name="Pathogen Informatics"/>
        </authorList>
    </citation>
    <scope>NUCLEOTIDE SEQUENCE [LARGE SCALE GENOMIC DNA]</scope>
    <source>
        <strain evidence="2 3">911</strain>
    </source>
</reference>
<sequence length="265" mass="29829">MSAKECRRDGCISPAHARGLCANHHKQWVHRLRAYGRFASERCPIEAPIERVRQLRAVGVGLRQLQELTGLPRVTFAKLEKPGRQWVSRRTYELIMGIPAAPAYVLASPEAFIDSTGTARRLRALARVGYGGPQITEMLGIDDRGRFCDLYSGRAKHIKAGRAMEVAVLFKRLELTEGPSRIARDRAVKKGWPLPLQWDEDTIDDPAAKPIEGSNYSPFKERLEELHDMGIRDVNEIAERLDQKPESVKRQLERIKAASNKDSAA</sequence>
<name>A0A1U0THH8_9MYCO</name>
<protein>
    <submittedName>
        <fullName evidence="2">Uncharacterized protein</fullName>
    </submittedName>
</protein>
<organism evidence="2 3">
    <name type="scientific">Mycobacteroides abscessus subsp. massiliense</name>
    <dbReference type="NCBI Taxonomy" id="1962118"/>
    <lineage>
        <taxon>Bacteria</taxon>
        <taxon>Bacillati</taxon>
        <taxon>Actinomycetota</taxon>
        <taxon>Actinomycetes</taxon>
        <taxon>Mycobacteriales</taxon>
        <taxon>Mycobacteriaceae</taxon>
        <taxon>Mycobacteroides</taxon>
        <taxon>Mycobacteroides abscessus</taxon>
    </lineage>
</organism>